<keyword evidence="3" id="KW-1185">Reference proteome</keyword>
<dbReference type="Gene3D" id="1.10.10.10">
    <property type="entry name" value="Winged helix-like DNA-binding domain superfamily/Winged helix DNA-binding domain"/>
    <property type="match status" value="1"/>
</dbReference>
<dbReference type="RefSeq" id="WP_042621210.1">
    <property type="nucleotide sequence ID" value="NZ_CP007790.1"/>
</dbReference>
<dbReference type="InterPro" id="IPR005471">
    <property type="entry name" value="Tscrpt_reg_IclR_N"/>
</dbReference>
<dbReference type="AlphaFoldDB" id="A0A0B6TQQ6"/>
<name>A0A0B6TQQ6_9CORY</name>
<dbReference type="STRING" id="1224162.B840_04940"/>
<reference evidence="2 3" key="1">
    <citation type="submission" date="2014-05" db="EMBL/GenBank/DDBJ databases">
        <title>Complete genome sequence of Corynebacterium marinum DSM 44953.</title>
        <authorList>
            <person name="Schaffert L."/>
            <person name="Albersmeier A."/>
            <person name="Kalinowski J."/>
            <person name="Ruckert C."/>
        </authorList>
    </citation>
    <scope>NUCLEOTIDE SEQUENCE [LARGE SCALE GENOMIC DNA]</scope>
    <source>
        <strain evidence="2 3">DSM 44953</strain>
    </source>
</reference>
<dbReference type="Pfam" id="PF09339">
    <property type="entry name" value="HTH_IclR"/>
    <property type="match status" value="1"/>
</dbReference>
<organism evidence="2 3">
    <name type="scientific">Corynebacterium marinum DSM 44953</name>
    <dbReference type="NCBI Taxonomy" id="1224162"/>
    <lineage>
        <taxon>Bacteria</taxon>
        <taxon>Bacillati</taxon>
        <taxon>Actinomycetota</taxon>
        <taxon>Actinomycetes</taxon>
        <taxon>Mycobacteriales</taxon>
        <taxon>Corynebacteriaceae</taxon>
        <taxon>Corynebacterium</taxon>
    </lineage>
</organism>
<evidence type="ECO:0000313" key="2">
    <source>
        <dbReference type="EMBL" id="AJK68604.1"/>
    </source>
</evidence>
<dbReference type="Proteomes" id="UP000031928">
    <property type="component" value="Chromosome"/>
</dbReference>
<protein>
    <submittedName>
        <fullName evidence="2">Transcriptional regulator</fullName>
    </submittedName>
</protein>
<evidence type="ECO:0000259" key="1">
    <source>
        <dbReference type="Pfam" id="PF09339"/>
    </source>
</evidence>
<dbReference type="SUPFAM" id="SSF46785">
    <property type="entry name" value="Winged helix' DNA-binding domain"/>
    <property type="match status" value="1"/>
</dbReference>
<dbReference type="InterPro" id="IPR036388">
    <property type="entry name" value="WH-like_DNA-bd_sf"/>
</dbReference>
<feature type="domain" description="HTH iclR-type" evidence="1">
    <location>
        <begin position="26"/>
        <end position="68"/>
    </location>
</feature>
<accession>A0A0B6TQQ6</accession>
<dbReference type="KEGG" id="cmq:B840_04940"/>
<dbReference type="GO" id="GO:0006355">
    <property type="term" value="P:regulation of DNA-templated transcription"/>
    <property type="evidence" value="ECO:0007669"/>
    <property type="project" value="InterPro"/>
</dbReference>
<gene>
    <name evidence="2" type="ORF">B840_04940</name>
</gene>
<dbReference type="OrthoDB" id="3399802at2"/>
<evidence type="ECO:0000313" key="3">
    <source>
        <dbReference type="Proteomes" id="UP000031928"/>
    </source>
</evidence>
<dbReference type="HOGENOM" id="CLU_078469_1_0_11"/>
<dbReference type="GO" id="GO:0003677">
    <property type="term" value="F:DNA binding"/>
    <property type="evidence" value="ECO:0007669"/>
    <property type="project" value="InterPro"/>
</dbReference>
<sequence>MTDAPAPRPALDLFPEALPLSLKQREVLDALQAFPQGARSVEIAEKLGMHVNTARGHLDELIERGAVRVSTTPAEGRGRPSLVFRVRVPDNRAVAQEYVTLVEVLAGVVADTGQLTPETLGKAREIGRTWARKMEVSGRAPESVPDVVDLLYVKLRDLGFDPVVSAPENEAAQLSLHACPFVTGDQRPSPFICAIHEGFLREATGSRPGGGPGPAELTLLPYADNGACVIRVDKDRDTADS</sequence>
<dbReference type="EMBL" id="CP007790">
    <property type="protein sequence ID" value="AJK68604.1"/>
    <property type="molecule type" value="Genomic_DNA"/>
</dbReference>
<proteinExistence type="predicted"/>
<dbReference type="InterPro" id="IPR036390">
    <property type="entry name" value="WH_DNA-bd_sf"/>
</dbReference>